<dbReference type="GO" id="GO:0009820">
    <property type="term" value="P:alkaloid metabolic process"/>
    <property type="evidence" value="ECO:0007669"/>
    <property type="project" value="InterPro"/>
</dbReference>
<dbReference type="InterPro" id="IPR017795">
    <property type="entry name" value="ABBA_NscD-like"/>
</dbReference>
<dbReference type="PANTHER" id="PTHR40627">
    <property type="entry name" value="INDOLE PRENYLTRANSFERASE TDIB-RELATED"/>
    <property type="match status" value="1"/>
</dbReference>
<feature type="binding site" evidence="3">
    <location>
        <position position="106"/>
    </location>
    <ligand>
        <name>dimethylallyl diphosphate</name>
        <dbReference type="ChEBI" id="CHEBI:57623"/>
    </ligand>
</feature>
<protein>
    <submittedName>
        <fullName evidence="4">Aromatic prenyltransferase</fullName>
    </submittedName>
</protein>
<evidence type="ECO:0000256" key="3">
    <source>
        <dbReference type="PIRSR" id="PIRSR000509-1"/>
    </source>
</evidence>
<dbReference type="Pfam" id="PF11991">
    <property type="entry name" value="Trp_DMAT"/>
    <property type="match status" value="1"/>
</dbReference>
<dbReference type="NCBIfam" id="TIGR03429">
    <property type="entry name" value="arom_pren_DMATS"/>
    <property type="match status" value="1"/>
</dbReference>
<keyword evidence="2" id="KW-0808">Transferase</keyword>
<feature type="binding site" evidence="3">
    <location>
        <position position="253"/>
    </location>
    <ligand>
        <name>dimethylallyl diphosphate</name>
        <dbReference type="ChEBI" id="CHEBI:57623"/>
    </ligand>
</feature>
<comment type="caution">
    <text evidence="4">The sequence shown here is derived from an EMBL/GenBank/DDBJ whole genome shotgun (WGS) entry which is preliminary data.</text>
</comment>
<dbReference type="InterPro" id="IPR012148">
    <property type="entry name" value="ABBA_DMATS-like"/>
</dbReference>
<dbReference type="AlphaFoldDB" id="A0A8K0SWR6"/>
<feature type="binding site" evidence="3">
    <location>
        <position position="91"/>
    </location>
    <ligand>
        <name>L-tryptophan</name>
        <dbReference type="ChEBI" id="CHEBI:57912"/>
    </ligand>
</feature>
<keyword evidence="5" id="KW-1185">Reference proteome</keyword>
<organism evidence="4 5">
    <name type="scientific">Stachybotrys elegans</name>
    <dbReference type="NCBI Taxonomy" id="80388"/>
    <lineage>
        <taxon>Eukaryota</taxon>
        <taxon>Fungi</taxon>
        <taxon>Dikarya</taxon>
        <taxon>Ascomycota</taxon>
        <taxon>Pezizomycotina</taxon>
        <taxon>Sordariomycetes</taxon>
        <taxon>Hypocreomycetidae</taxon>
        <taxon>Hypocreales</taxon>
        <taxon>Stachybotryaceae</taxon>
        <taxon>Stachybotrys</taxon>
    </lineage>
</organism>
<name>A0A8K0SWR6_9HYPO</name>
<dbReference type="SFLD" id="SFLDG01162">
    <property type="entry name" value="I"/>
    <property type="match status" value="1"/>
</dbReference>
<dbReference type="CDD" id="cd13929">
    <property type="entry name" value="PT-DMATS_CymD"/>
    <property type="match status" value="1"/>
</dbReference>
<dbReference type="OrthoDB" id="3354387at2759"/>
<proteinExistence type="inferred from homology"/>
<reference evidence="4" key="1">
    <citation type="journal article" date="2021" name="Nat. Commun.">
        <title>Genetic determinants of endophytism in the Arabidopsis root mycobiome.</title>
        <authorList>
            <person name="Mesny F."/>
            <person name="Miyauchi S."/>
            <person name="Thiergart T."/>
            <person name="Pickel B."/>
            <person name="Atanasova L."/>
            <person name="Karlsson M."/>
            <person name="Huettel B."/>
            <person name="Barry K.W."/>
            <person name="Haridas S."/>
            <person name="Chen C."/>
            <person name="Bauer D."/>
            <person name="Andreopoulos W."/>
            <person name="Pangilinan J."/>
            <person name="LaButti K."/>
            <person name="Riley R."/>
            <person name="Lipzen A."/>
            <person name="Clum A."/>
            <person name="Drula E."/>
            <person name="Henrissat B."/>
            <person name="Kohler A."/>
            <person name="Grigoriev I.V."/>
            <person name="Martin F.M."/>
            <person name="Hacquard S."/>
        </authorList>
    </citation>
    <scope>NUCLEOTIDE SEQUENCE</scope>
    <source>
        <strain evidence="4">MPI-CAGE-CH-0235</strain>
    </source>
</reference>
<dbReference type="PIRSF" id="PIRSF000509">
    <property type="entry name" value="Trp_DMAT"/>
    <property type="match status" value="1"/>
</dbReference>
<dbReference type="PANTHER" id="PTHR40627:SF4">
    <property type="entry name" value="PRENYLTRANSFERASE ASQH1-RELATED"/>
    <property type="match status" value="1"/>
</dbReference>
<dbReference type="EMBL" id="JAGPNK010000004">
    <property type="protein sequence ID" value="KAH7323070.1"/>
    <property type="molecule type" value="Genomic_DNA"/>
</dbReference>
<gene>
    <name evidence="4" type="ORF">B0I35DRAFT_450218</name>
</gene>
<comment type="similarity">
    <text evidence="1">Belongs to the tryptophan dimethylallyltransferase family.</text>
</comment>
<evidence type="ECO:0000256" key="2">
    <source>
        <dbReference type="ARBA" id="ARBA00022679"/>
    </source>
</evidence>
<evidence type="ECO:0000313" key="4">
    <source>
        <dbReference type="EMBL" id="KAH7323070.1"/>
    </source>
</evidence>
<dbReference type="GO" id="GO:0016765">
    <property type="term" value="F:transferase activity, transferring alkyl or aryl (other than methyl) groups"/>
    <property type="evidence" value="ECO:0007669"/>
    <property type="project" value="InterPro"/>
</dbReference>
<dbReference type="InterPro" id="IPR033964">
    <property type="entry name" value="ABBA"/>
</dbReference>
<feature type="binding site" evidence="3">
    <location>
        <position position="186"/>
    </location>
    <ligand>
        <name>dimethylallyl diphosphate</name>
        <dbReference type="ChEBI" id="CHEBI:57623"/>
    </ligand>
</feature>
<feature type="binding site" evidence="3">
    <location>
        <position position="255"/>
    </location>
    <ligand>
        <name>dimethylallyl diphosphate</name>
        <dbReference type="ChEBI" id="CHEBI:57623"/>
    </ligand>
</feature>
<accession>A0A8K0SWR6</accession>
<evidence type="ECO:0000313" key="5">
    <source>
        <dbReference type="Proteomes" id="UP000813444"/>
    </source>
</evidence>
<dbReference type="Proteomes" id="UP000813444">
    <property type="component" value="Unassembled WGS sequence"/>
</dbReference>
<evidence type="ECO:0000256" key="1">
    <source>
        <dbReference type="ARBA" id="ARBA00010209"/>
    </source>
</evidence>
<dbReference type="SFLD" id="SFLDS00036">
    <property type="entry name" value="Aromatic_Prenyltransferase"/>
    <property type="match status" value="1"/>
</dbReference>
<feature type="binding site" evidence="3">
    <location>
        <position position="257"/>
    </location>
    <ligand>
        <name>dimethylallyl diphosphate</name>
        <dbReference type="ChEBI" id="CHEBI:57623"/>
    </ligand>
</feature>
<feature type="binding site" evidence="3">
    <location>
        <position position="184"/>
    </location>
    <ligand>
        <name>dimethylallyl diphosphate</name>
        <dbReference type="ChEBI" id="CHEBI:57623"/>
    </ligand>
</feature>
<feature type="binding site" evidence="3">
    <location>
        <position position="340"/>
    </location>
    <ligand>
        <name>dimethylallyl diphosphate</name>
        <dbReference type="ChEBI" id="CHEBI:57623"/>
    </ligand>
</feature>
<sequence>MFSVSPCSTTAPFEKVVYESFDQLDYHARYWWASSGHALAILLERAGYTSHSQYTLLKFIRAITPTLGPAPLPGTPRLWKSFMTDDHTPIEISWDWGTGDKPPKIRFSIEPVGIGAGTQLDPENQYAAAHLRAIMATTLPDTNMQWLKHFQEQLNGEDIKGSVEGHATKEFYAFDLNSDAIESKAYFFPGYKARATKQTNFAVIRDTIQSAPGCELGKLQALDTFQEYMNDAHTPNLEMDMLAIDLVDPSESRFKIYFRIRDTSFASVVDAITLGGRIDNPELDQGVPKLRRLYFSLLNGSNGEDMSDQDQLPSKEDRTAGILYNMSFRYGSKAPKIKAYLPVRHYAKSELATISALGTFMDDSRATARANVVNYIASMQTLYSDEVLKSRSGIHTYIGCSIETAGDLRLVSYINPH</sequence>